<organism evidence="2">
    <name type="scientific">Siphoviridae sp. ct8HH20</name>
    <dbReference type="NCBI Taxonomy" id="2825359"/>
    <lineage>
        <taxon>Viruses</taxon>
        <taxon>Duplodnaviria</taxon>
        <taxon>Heunggongvirae</taxon>
        <taxon>Uroviricota</taxon>
        <taxon>Caudoviricetes</taxon>
    </lineage>
</organism>
<evidence type="ECO:0000259" key="1">
    <source>
        <dbReference type="Pfam" id="PF21847"/>
    </source>
</evidence>
<accession>A0A8S5Q5U4</accession>
<evidence type="ECO:0000313" key="2">
    <source>
        <dbReference type="EMBL" id="DAE14354.1"/>
    </source>
</evidence>
<feature type="domain" description="DUF6906" evidence="1">
    <location>
        <begin position="2"/>
        <end position="46"/>
    </location>
</feature>
<dbReference type="EMBL" id="BK015581">
    <property type="protein sequence ID" value="DAE14354.1"/>
    <property type="molecule type" value="Genomic_DNA"/>
</dbReference>
<protein>
    <recommendedName>
        <fullName evidence="1">DUF6906 domain-containing protein</fullName>
    </recommendedName>
</protein>
<dbReference type="InterPro" id="IPR054201">
    <property type="entry name" value="DUF6906"/>
</dbReference>
<name>A0A8S5Q5U4_9CAUD</name>
<dbReference type="Pfam" id="PF21847">
    <property type="entry name" value="DUF6906"/>
    <property type="match status" value="1"/>
</dbReference>
<proteinExistence type="predicted"/>
<sequence>MKPTRNQKALMSKAGLAVNNWLVLEETKTELRLVSRGAGVRRTIKKSLTNAN</sequence>
<reference evidence="2" key="1">
    <citation type="journal article" date="2021" name="Proc. Natl. Acad. Sci. U.S.A.">
        <title>A Catalog of Tens of Thousands of Viruses from Human Metagenomes Reveals Hidden Associations with Chronic Diseases.</title>
        <authorList>
            <person name="Tisza M.J."/>
            <person name="Buck C.B."/>
        </authorList>
    </citation>
    <scope>NUCLEOTIDE SEQUENCE</scope>
    <source>
        <strain evidence="2">Ct8HH20</strain>
    </source>
</reference>